<gene>
    <name evidence="1" type="ORF">R1B41kb_p030</name>
</gene>
<protein>
    <submittedName>
        <fullName evidence="1">Putative tail tubular protein B</fullName>
    </submittedName>
</protein>
<proteinExistence type="predicted"/>
<evidence type="ECO:0000313" key="2">
    <source>
        <dbReference type="Proteomes" id="UP000240487"/>
    </source>
</evidence>
<accession>A0A2D2W513</accession>
<dbReference type="Pfam" id="PF25675">
    <property type="entry name" value="Phage_nozzle"/>
    <property type="match status" value="1"/>
</dbReference>
<sequence>MPLVSSSIANMVNGVSQQPFTLRLASQAELQENGLSTVAQGLKKRPPTKHIKRLGSAITGSAYIHTINRDSVERYEVVITNGDLKVYDTAGDQKTVNFPNGKAYLNSTDPATSFRAVTVADYTFIVNKKTVTAASATNSPTRPFESLANVKVGLYSKTYTITVSGVGTATYSTPDGTVASHAAQITTDYIANQLASGLITLGGFTSVNQVGSVIYITRPTDYTISATDGYNNAALNVIKGTVQRFSDLPANANFQDFTVEIAGDNTSESDNYWVKFDKTGNNSGVWRETIKPGISVGLSPSTMPWVLVRESDGTFTFKTIPWTNRLVGDEDSAPHPSFVGRTIQDVFFYRNRLGFIADEAVVMSEAGQFFNFYPTTVTQLLDSDRIDVSASHTKVSNLNFAVAFNKDLLLFSSQTQFSVESGDLLTPKSVSIKPTTEFECSTLAPPVGIGRNVYFAVPKGEFEGFREFYVADNAGTNDAAEITGHVPKYIPKGAYKIAVALNEDFFVVLTSGEPNAMYAYKFYWNNNEKLQSSWSKWTFPSTDTILHAEFIQSELFILINRPDGLYLEKLSVALGDIGTNEPYNVHLDRKLTVPKASLTYDGTYTIISSAALPWNPTDGTYTAVVATSQPQKAGVLYPVIWDGTNAKILGNHVDSDLIVGRRYAFRYRFSPLLVRQQSGQGQKADTVARLQIRNMQVNFSESGNFQAKVTPYGRDTYTYTYSGKTLGLPSANIGAIGIEDGKFRFPVMSQNTTVDIELFSDSPLPCVFLSADWEGYYVRRSQAV</sequence>
<dbReference type="InterPro" id="IPR058003">
    <property type="entry name" value="Phage_gp12"/>
</dbReference>
<reference evidence="1 2" key="1">
    <citation type="submission" date="2017-09" db="EMBL/GenBank/DDBJ databases">
        <title>Complete genome sequence of bacteriophage (DU_RP_I) infecting Ralstonia solanacearum.</title>
        <authorList>
            <person name="Park T.-H."/>
        </authorList>
    </citation>
    <scope>NUCLEOTIDE SEQUENCE [LARGE SCALE GENOMIC DNA]</scope>
</reference>
<evidence type="ECO:0000313" key="1">
    <source>
        <dbReference type="EMBL" id="ATS93391.1"/>
    </source>
</evidence>
<keyword evidence="2" id="KW-1185">Reference proteome</keyword>
<organism evidence="1 2">
    <name type="scientific">Ralstonia phage DU_RP_I</name>
    <dbReference type="NCBI Taxonomy" id="2041493"/>
    <lineage>
        <taxon>Viruses</taxon>
        <taxon>Duplodnaviria</taxon>
        <taxon>Heunggongvirae</taxon>
        <taxon>Uroviricota</taxon>
        <taxon>Caudoviricetes</taxon>
        <taxon>Autographivirales</taxon>
        <taxon>Gyeongsanvirus</taxon>
        <taxon>Gyeongsanvirus DURPI</taxon>
    </lineage>
</organism>
<dbReference type="Proteomes" id="UP000240487">
    <property type="component" value="Segment"/>
</dbReference>
<dbReference type="EMBL" id="MF979559">
    <property type="protein sequence ID" value="ATS93391.1"/>
    <property type="molecule type" value="Genomic_DNA"/>
</dbReference>
<name>A0A2D2W513_9CAUD</name>